<dbReference type="PANTHER" id="PTHR36091:SF1">
    <property type="entry name" value="ALTERED INHERITANCE OF MITOCHONDRIA PROTEIN 9, MITOCHONDRIAL"/>
    <property type="match status" value="1"/>
</dbReference>
<dbReference type="EMBL" id="ACYE01000318">
    <property type="protein sequence ID" value="EFE39570.1"/>
    <property type="molecule type" value="Genomic_DNA"/>
</dbReference>
<keyword evidence="10" id="KW-1185">Reference proteome</keyword>
<evidence type="ECO:0000313" key="10">
    <source>
        <dbReference type="Proteomes" id="UP000008383"/>
    </source>
</evidence>
<dbReference type="PANTHER" id="PTHR36091">
    <property type="entry name" value="ALTERED INHERITANCE OF MITOCHONDRIA PROTEIN 9, MITOCHONDRIAL"/>
    <property type="match status" value="1"/>
</dbReference>
<dbReference type="HOGENOM" id="CLU_019189_13_1_1"/>
<comment type="similarity">
    <text evidence="2">Belongs to the AIM9 family.</text>
</comment>
<keyword evidence="5" id="KW-0496">Mitochondrion</keyword>
<comment type="subcellular location">
    <subcellularLocation>
        <location evidence="1">Mitochondrion</location>
    </subcellularLocation>
</comment>
<evidence type="ECO:0000256" key="3">
    <source>
        <dbReference type="ARBA" id="ARBA00016197"/>
    </source>
</evidence>
<name>D4DEZ8_TRIVH</name>
<dbReference type="GO" id="GO:0005739">
    <property type="term" value="C:mitochondrion"/>
    <property type="evidence" value="ECO:0007669"/>
    <property type="project" value="UniProtKB-SubCell"/>
</dbReference>
<accession>D4DEZ8</accession>
<feature type="region of interest" description="Disordered" evidence="7">
    <location>
        <begin position="32"/>
        <end position="51"/>
    </location>
</feature>
<evidence type="ECO:0000256" key="1">
    <source>
        <dbReference type="ARBA" id="ARBA00004173"/>
    </source>
</evidence>
<feature type="region of interest" description="Disordered" evidence="7">
    <location>
        <begin position="570"/>
        <end position="592"/>
    </location>
</feature>
<sequence>TSDGQLYSNYTMKTTTLIQRLAATSLSPSKTYRRYHLPSSSGPSGQPPSISDQYDKFYRYTSGRWLWDEEKQLQDRFTPFNVPELQRIAATSIKANKCVAMTKLAEGSFNKTFHLRMDNGSTLVARIPHPIAGPKYYTTASEVATMDFVRPKLPFLPVASYKLFEHRWLTLPLLQARTVLQIPVPQVYAWNPHVDNPVGAEYIIMEEAVGTKLEDVWHDLSLEDRLKIVEDLVSIESKLLSVSFSRYGNLYYSGQAVPGAVVADVVNDTAPALKMDVKKRFAIGPVVARDFWTKERSLMDIDRGPSRREQKWIEQYAVPEPATDPSTTPTAQNSPEAHLSLLKKYLQVAPYLLPTDDPDLVASTIWHTDLHAGNLFVDKGHITSVIDWQQAWAGPLVLQGRHSRLVNYDGDIILKPPPNFKELEPSEKAQLKKQIASSRILYLYELQTAKRNTSLNKVFRLKFGRVRCQPISFVGDTWDDDILPLRESLINVERYWHELGFNFACPIHFTQDELRRHAEDGEGWNEAQDFWKAIAGIVARDGWTPHGMYDEAVALFAELRELGLENMKGKERDEFEAQTRWAESSSQSHNEG</sequence>
<dbReference type="KEGG" id="tve:TRV_05739"/>
<evidence type="ECO:0000259" key="8">
    <source>
        <dbReference type="Pfam" id="PF01636"/>
    </source>
</evidence>
<evidence type="ECO:0000313" key="9">
    <source>
        <dbReference type="EMBL" id="EFE39570.1"/>
    </source>
</evidence>
<protein>
    <recommendedName>
        <fullName evidence="3">Altered inheritance of mitochondria protein 9, mitochondrial</fullName>
    </recommendedName>
    <alternativeName>
        <fullName evidence="6">Found in mitochondrial proteome protein 29</fullName>
    </alternativeName>
</protein>
<dbReference type="GeneID" id="9583964"/>
<dbReference type="InterPro" id="IPR002575">
    <property type="entry name" value="Aminoglycoside_PTrfase"/>
</dbReference>
<gene>
    <name evidence="9" type="ORF">TRV_05739</name>
</gene>
<dbReference type="OrthoDB" id="2968323at2759"/>
<feature type="non-terminal residue" evidence="9">
    <location>
        <position position="1"/>
    </location>
</feature>
<dbReference type="SUPFAM" id="SSF56112">
    <property type="entry name" value="Protein kinase-like (PK-like)"/>
    <property type="match status" value="1"/>
</dbReference>
<evidence type="ECO:0000256" key="7">
    <source>
        <dbReference type="SAM" id="MobiDB-lite"/>
    </source>
</evidence>
<evidence type="ECO:0000256" key="5">
    <source>
        <dbReference type="ARBA" id="ARBA00023128"/>
    </source>
</evidence>
<dbReference type="InterPro" id="IPR051035">
    <property type="entry name" value="Mito_inheritance_9"/>
</dbReference>
<dbReference type="InterPro" id="IPR011009">
    <property type="entry name" value="Kinase-like_dom_sf"/>
</dbReference>
<feature type="domain" description="Aminoglycoside phosphotransferase" evidence="8">
    <location>
        <begin position="103"/>
        <end position="396"/>
    </location>
</feature>
<keyword evidence="4" id="KW-0809">Transit peptide</keyword>
<dbReference type="Proteomes" id="UP000008383">
    <property type="component" value="Unassembled WGS sequence"/>
</dbReference>
<evidence type="ECO:0000256" key="6">
    <source>
        <dbReference type="ARBA" id="ARBA00031849"/>
    </source>
</evidence>
<proteinExistence type="inferred from homology"/>
<feature type="compositionally biased region" description="Low complexity" evidence="7">
    <location>
        <begin position="38"/>
        <end position="51"/>
    </location>
</feature>
<evidence type="ECO:0000256" key="4">
    <source>
        <dbReference type="ARBA" id="ARBA00022946"/>
    </source>
</evidence>
<reference evidence="10" key="1">
    <citation type="journal article" date="2011" name="Genome Biol.">
        <title>Comparative and functional genomics provide insights into the pathogenicity of dermatophytic fungi.</title>
        <authorList>
            <person name="Burmester A."/>
            <person name="Shelest E."/>
            <person name="Gloeckner G."/>
            <person name="Heddergott C."/>
            <person name="Schindler S."/>
            <person name="Staib P."/>
            <person name="Heidel A."/>
            <person name="Felder M."/>
            <person name="Petzold A."/>
            <person name="Szafranski K."/>
            <person name="Feuermann M."/>
            <person name="Pedruzzi I."/>
            <person name="Priebe S."/>
            <person name="Groth M."/>
            <person name="Winkler R."/>
            <person name="Li W."/>
            <person name="Kniemeyer O."/>
            <person name="Schroeckh V."/>
            <person name="Hertweck C."/>
            <person name="Hube B."/>
            <person name="White T.C."/>
            <person name="Platzer M."/>
            <person name="Guthke R."/>
            <person name="Heitman J."/>
            <person name="Woestemeyer J."/>
            <person name="Zipfel P.F."/>
            <person name="Monod M."/>
            <person name="Brakhage A.A."/>
        </authorList>
    </citation>
    <scope>NUCLEOTIDE SEQUENCE [LARGE SCALE GENOMIC DNA]</scope>
    <source>
        <strain evidence="10">HKI 0517</strain>
    </source>
</reference>
<comment type="caution">
    <text evidence="9">The sequence shown here is derived from an EMBL/GenBank/DDBJ whole genome shotgun (WGS) entry which is preliminary data.</text>
</comment>
<dbReference type="RefSeq" id="XP_003020188.1">
    <property type="nucleotide sequence ID" value="XM_003020142.1"/>
</dbReference>
<dbReference type="AlphaFoldDB" id="D4DEZ8"/>
<feature type="compositionally biased region" description="Polar residues" evidence="7">
    <location>
        <begin position="581"/>
        <end position="592"/>
    </location>
</feature>
<evidence type="ECO:0000256" key="2">
    <source>
        <dbReference type="ARBA" id="ARBA00005543"/>
    </source>
</evidence>
<dbReference type="Pfam" id="PF01636">
    <property type="entry name" value="APH"/>
    <property type="match status" value="1"/>
</dbReference>
<dbReference type="Gene3D" id="3.90.1200.10">
    <property type="match status" value="1"/>
</dbReference>
<organism evidence="9 10">
    <name type="scientific">Trichophyton verrucosum (strain HKI 0517)</name>
    <dbReference type="NCBI Taxonomy" id="663202"/>
    <lineage>
        <taxon>Eukaryota</taxon>
        <taxon>Fungi</taxon>
        <taxon>Dikarya</taxon>
        <taxon>Ascomycota</taxon>
        <taxon>Pezizomycotina</taxon>
        <taxon>Eurotiomycetes</taxon>
        <taxon>Eurotiomycetidae</taxon>
        <taxon>Onygenales</taxon>
        <taxon>Arthrodermataceae</taxon>
        <taxon>Trichophyton</taxon>
    </lineage>
</organism>